<keyword evidence="2" id="KW-0238">DNA-binding</keyword>
<dbReference type="Gene3D" id="1.10.10.10">
    <property type="entry name" value="Winged helix-like DNA-binding domain superfamily/Winged helix DNA-binding domain"/>
    <property type="match status" value="1"/>
</dbReference>
<dbReference type="InterPro" id="IPR036388">
    <property type="entry name" value="WH-like_DNA-bd_sf"/>
</dbReference>
<dbReference type="PROSITE" id="PS50043">
    <property type="entry name" value="HTH_LUXR_2"/>
    <property type="match status" value="1"/>
</dbReference>
<feature type="domain" description="HTH luxR-type" evidence="5">
    <location>
        <begin position="148"/>
        <end position="214"/>
    </location>
</feature>
<dbReference type="eggNOG" id="COG2197">
    <property type="taxonomic scope" value="Bacteria"/>
</dbReference>
<evidence type="ECO:0000256" key="3">
    <source>
        <dbReference type="ARBA" id="ARBA00023159"/>
    </source>
</evidence>
<dbReference type="OrthoDB" id="561214at2"/>
<dbReference type="PANTHER" id="PTHR44688:SF16">
    <property type="entry name" value="DNA-BINDING TRANSCRIPTIONAL ACTIVATOR DEVR_DOSR"/>
    <property type="match status" value="1"/>
</dbReference>
<dbReference type="GeneID" id="78380827"/>
<dbReference type="AlphaFoldDB" id="A0A085G8T2"/>
<dbReference type="PRINTS" id="PR00038">
    <property type="entry name" value="HTHLUXR"/>
</dbReference>
<dbReference type="InterPro" id="IPR016032">
    <property type="entry name" value="Sig_transdc_resp-reg_C-effctor"/>
</dbReference>
<keyword evidence="1" id="KW-0805">Transcription regulation</keyword>
<dbReference type="NCBIfam" id="NF007505">
    <property type="entry name" value="PRK10100.1"/>
    <property type="match status" value="1"/>
</dbReference>
<evidence type="ECO:0000313" key="7">
    <source>
        <dbReference type="Proteomes" id="UP000028640"/>
    </source>
</evidence>
<dbReference type="RefSeq" id="WP_034791950.1">
    <property type="nucleotide sequence ID" value="NZ_JMPJ01000059.1"/>
</dbReference>
<dbReference type="GO" id="GO:0003677">
    <property type="term" value="F:DNA binding"/>
    <property type="evidence" value="ECO:0007669"/>
    <property type="project" value="UniProtKB-KW"/>
</dbReference>
<keyword evidence="3" id="KW-0010">Activator</keyword>
<reference evidence="6 7" key="1">
    <citation type="submission" date="2014-05" db="EMBL/GenBank/DDBJ databases">
        <title>ATOL: Assembling a taxonomically balanced genome-scale reconstruction of the evolutionary history of the Enterobacteriaceae.</title>
        <authorList>
            <person name="Plunkett G.III."/>
            <person name="Neeno-Eckwall E.C."/>
            <person name="Glasner J.D."/>
            <person name="Perna N.T."/>
        </authorList>
    </citation>
    <scope>NUCLEOTIDE SEQUENCE [LARGE SCALE GENOMIC DNA]</scope>
    <source>
        <strain evidence="6 7">ATCC 33852</strain>
    </source>
</reference>
<dbReference type="EMBL" id="JMPJ01000059">
    <property type="protein sequence ID" value="KFC80127.1"/>
    <property type="molecule type" value="Genomic_DNA"/>
</dbReference>
<dbReference type="PROSITE" id="PS00622">
    <property type="entry name" value="HTH_LUXR_1"/>
    <property type="match status" value="1"/>
</dbReference>
<dbReference type="Proteomes" id="UP000028640">
    <property type="component" value="Unassembled WGS sequence"/>
</dbReference>
<dbReference type="CDD" id="cd06170">
    <property type="entry name" value="LuxR_C_like"/>
    <property type="match status" value="1"/>
</dbReference>
<gene>
    <name evidence="6" type="ORF">GEAM_2491</name>
</gene>
<evidence type="ECO:0000259" key="5">
    <source>
        <dbReference type="PROSITE" id="PS50043"/>
    </source>
</evidence>
<dbReference type="SMART" id="SM00421">
    <property type="entry name" value="HTH_LUXR"/>
    <property type="match status" value="1"/>
</dbReference>
<dbReference type="InterPro" id="IPR000792">
    <property type="entry name" value="Tscrpt_reg_LuxR_C"/>
</dbReference>
<evidence type="ECO:0000256" key="1">
    <source>
        <dbReference type="ARBA" id="ARBA00023015"/>
    </source>
</evidence>
<dbReference type="STRING" id="910964.GEAM_2491"/>
<dbReference type="Pfam" id="PF00196">
    <property type="entry name" value="GerE"/>
    <property type="match status" value="1"/>
</dbReference>
<keyword evidence="4" id="KW-0804">Transcription</keyword>
<organism evidence="6 7">
    <name type="scientific">Ewingella americana (strain ATCC 33852 / DSM 4580 / CCUG 14506 / JCM 5911 / LMG 7869 / NCTC 12157 / CDC 1468-78)</name>
    <dbReference type="NCBI Taxonomy" id="910964"/>
    <lineage>
        <taxon>Bacteria</taxon>
        <taxon>Pseudomonadati</taxon>
        <taxon>Pseudomonadota</taxon>
        <taxon>Gammaproteobacteria</taxon>
        <taxon>Enterobacterales</taxon>
        <taxon>Yersiniaceae</taxon>
        <taxon>Ewingella</taxon>
    </lineage>
</organism>
<dbReference type="GO" id="GO:0006355">
    <property type="term" value="P:regulation of DNA-templated transcription"/>
    <property type="evidence" value="ECO:0007669"/>
    <property type="project" value="InterPro"/>
</dbReference>
<dbReference type="SUPFAM" id="SSF46894">
    <property type="entry name" value="C-terminal effector domain of the bipartite response regulators"/>
    <property type="match status" value="1"/>
</dbReference>
<keyword evidence="7" id="KW-1185">Reference proteome</keyword>
<dbReference type="Pfam" id="PF21155">
    <property type="entry name" value="VpsT-like_REC"/>
    <property type="match status" value="1"/>
</dbReference>
<dbReference type="Gene3D" id="3.40.50.2300">
    <property type="match status" value="1"/>
</dbReference>
<evidence type="ECO:0000256" key="4">
    <source>
        <dbReference type="ARBA" id="ARBA00023163"/>
    </source>
</evidence>
<protein>
    <submittedName>
        <fullName evidence="6">Transcriptional regulator</fullName>
    </submittedName>
</protein>
<evidence type="ECO:0000313" key="6">
    <source>
        <dbReference type="EMBL" id="KFC80127.1"/>
    </source>
</evidence>
<dbReference type="FunFam" id="1.10.10.10:FF:000153">
    <property type="entry name" value="LuxR family transcriptional regulator"/>
    <property type="match status" value="1"/>
</dbReference>
<dbReference type="PANTHER" id="PTHR44688">
    <property type="entry name" value="DNA-BINDING TRANSCRIPTIONAL ACTIVATOR DEVR_DOSR"/>
    <property type="match status" value="1"/>
</dbReference>
<sequence length="216" mass="25035">MTNEAILNNNLLLLITKPSLQASALLQQLKHQLSVNTKLHNINKTLEDDSLNQALILFDMMEADQRQVVLWQSVIRRYDDNVKLLLFNTPSDYQFREIEAWPRISAVFYNSTEENKLVEGINNVLNGECYFTQGFASYLISQSGQYRYLNHSETGLTHREQEILNKLRVGASNTEIARLLFISENTVKTHLYNLFRKLSVKNRTQAVSWANDNLKR</sequence>
<dbReference type="InterPro" id="IPR049151">
    <property type="entry name" value="CsgD-like_REC"/>
</dbReference>
<comment type="caution">
    <text evidence="6">The sequence shown here is derived from an EMBL/GenBank/DDBJ whole genome shotgun (WGS) entry which is preliminary data.</text>
</comment>
<proteinExistence type="predicted"/>
<name>A0A085G8T2_EWIA3</name>
<accession>A0A085G8T2</accession>
<evidence type="ECO:0000256" key="2">
    <source>
        <dbReference type="ARBA" id="ARBA00023125"/>
    </source>
</evidence>